<evidence type="ECO:0000256" key="6">
    <source>
        <dbReference type="ARBA" id="ARBA00022741"/>
    </source>
</evidence>
<dbReference type="Pfam" id="PF02769">
    <property type="entry name" value="AIRS_C"/>
    <property type="match status" value="1"/>
</dbReference>
<keyword evidence="5 14" id="KW-0436">Ligase</keyword>
<evidence type="ECO:0000256" key="9">
    <source>
        <dbReference type="ARBA" id="ARBA00032931"/>
    </source>
</evidence>
<evidence type="ECO:0000256" key="11">
    <source>
        <dbReference type="ARBA" id="ARBA00049057"/>
    </source>
</evidence>
<comment type="similarity">
    <text evidence="2">Belongs to the AIR synthase family.</text>
</comment>
<organism evidence="14">
    <name type="scientific">Dissulfuribacter thermophilus</name>
    <dbReference type="NCBI Taxonomy" id="1156395"/>
    <lineage>
        <taxon>Bacteria</taxon>
        <taxon>Pseudomonadati</taxon>
        <taxon>Thermodesulfobacteriota</taxon>
        <taxon>Dissulfuribacteria</taxon>
        <taxon>Dissulfuribacterales</taxon>
        <taxon>Dissulfuribacteraceae</taxon>
        <taxon>Dissulfuribacter</taxon>
    </lineage>
</organism>
<evidence type="ECO:0000256" key="4">
    <source>
        <dbReference type="ARBA" id="ARBA00020367"/>
    </source>
</evidence>
<evidence type="ECO:0000259" key="13">
    <source>
        <dbReference type="Pfam" id="PF02769"/>
    </source>
</evidence>
<sequence length="293" mass="31025">MKTSRYEEAGVNIDKANALVEAIKPIVTSTYKRGVLTEIGGFSGLFALDTDQYKEPVLVSSTDGVGTKIKIAIMANRHDTIGIDLVAMCVNDIVVCGATPLFFLDYFSTGVLENDVAQAVISGIANGCKQAGCALIGGETAEMPGLYRAGEYDLAGFTVGVVERSKIIDGSEIGVGHVLIGIASSGIHSNGYSLVRKIFFEELGLGVADEIPGLDGITVAEELLRPTKIYVPIVLHLLKASAPIKGIVHITGGGFFDNIPRILPASCKAVVRKGTWPIPPIFEFLQEKGSISE</sequence>
<dbReference type="CDD" id="cd02196">
    <property type="entry name" value="PurM"/>
    <property type="match status" value="1"/>
</dbReference>
<dbReference type="InterPro" id="IPR010918">
    <property type="entry name" value="PurM-like_C_dom"/>
</dbReference>
<name>A0A7V2SVM4_9BACT</name>
<dbReference type="GO" id="GO:0004641">
    <property type="term" value="F:phosphoribosylformylglycinamidine cyclo-ligase activity"/>
    <property type="evidence" value="ECO:0007669"/>
    <property type="project" value="UniProtKB-EC"/>
</dbReference>
<dbReference type="EMBL" id="DRND01000128">
    <property type="protein sequence ID" value="HFC46538.1"/>
    <property type="molecule type" value="Genomic_DNA"/>
</dbReference>
<dbReference type="GO" id="GO:0006189">
    <property type="term" value="P:'de novo' IMP biosynthetic process"/>
    <property type="evidence" value="ECO:0007669"/>
    <property type="project" value="UniProtKB-UniPathway"/>
</dbReference>
<dbReference type="FunFam" id="3.30.1330.10:FF:000001">
    <property type="entry name" value="Phosphoribosylformylglycinamidine cyclo-ligase"/>
    <property type="match status" value="1"/>
</dbReference>
<dbReference type="Proteomes" id="UP000885797">
    <property type="component" value="Unassembled WGS sequence"/>
</dbReference>
<comment type="catalytic activity">
    <reaction evidence="11">
        <text>2-formamido-N(1)-(5-O-phospho-beta-D-ribosyl)acetamidine + ATP = 5-amino-1-(5-phospho-beta-D-ribosyl)imidazole + ADP + phosphate + H(+)</text>
        <dbReference type="Rhea" id="RHEA:23032"/>
        <dbReference type="ChEBI" id="CHEBI:15378"/>
        <dbReference type="ChEBI" id="CHEBI:30616"/>
        <dbReference type="ChEBI" id="CHEBI:43474"/>
        <dbReference type="ChEBI" id="CHEBI:137981"/>
        <dbReference type="ChEBI" id="CHEBI:147287"/>
        <dbReference type="ChEBI" id="CHEBI:456216"/>
        <dbReference type="EC" id="6.3.3.1"/>
    </reaction>
</comment>
<keyword evidence="7" id="KW-0067">ATP-binding</keyword>
<dbReference type="AlphaFoldDB" id="A0A7V2SVM4"/>
<dbReference type="GO" id="GO:0046084">
    <property type="term" value="P:adenine biosynthetic process"/>
    <property type="evidence" value="ECO:0007669"/>
    <property type="project" value="TreeGrafter"/>
</dbReference>
<dbReference type="NCBIfam" id="TIGR00878">
    <property type="entry name" value="purM"/>
    <property type="match status" value="1"/>
</dbReference>
<proteinExistence type="inferred from homology"/>
<evidence type="ECO:0000256" key="8">
    <source>
        <dbReference type="ARBA" id="ARBA00031908"/>
    </source>
</evidence>
<comment type="pathway">
    <text evidence="1">Purine metabolism; IMP biosynthesis via de novo pathway; 5-amino-1-(5-phospho-D-ribosyl)imidazole from N(2)-formyl-N(1)-(5-phospho-D-ribosyl)glycinamide: step 2/2.</text>
</comment>
<comment type="caution">
    <text evidence="14">The sequence shown here is derived from an EMBL/GenBank/DDBJ whole genome shotgun (WGS) entry which is preliminary data.</text>
</comment>
<dbReference type="SUPFAM" id="SSF55326">
    <property type="entry name" value="PurM N-terminal domain-like"/>
    <property type="match status" value="1"/>
</dbReference>
<accession>A0A7V2SVM4</accession>
<dbReference type="UniPathway" id="UPA00074">
    <property type="reaction ID" value="UER00129"/>
</dbReference>
<feature type="domain" description="PurM-like N-terminal" evidence="12">
    <location>
        <begin position="57"/>
        <end position="162"/>
    </location>
</feature>
<keyword evidence="6" id="KW-0547">Nucleotide-binding</keyword>
<evidence type="ECO:0000256" key="10">
    <source>
        <dbReference type="ARBA" id="ARBA00033093"/>
    </source>
</evidence>
<dbReference type="SUPFAM" id="SSF56042">
    <property type="entry name" value="PurM C-terminal domain-like"/>
    <property type="match status" value="1"/>
</dbReference>
<dbReference type="Pfam" id="PF00586">
    <property type="entry name" value="AIRS"/>
    <property type="match status" value="1"/>
</dbReference>
<reference evidence="14" key="1">
    <citation type="journal article" date="2020" name="mSystems">
        <title>Genome- and Community-Level Interaction Insights into Carbon Utilization and Element Cycling Functions of Hydrothermarchaeota in Hydrothermal Sediment.</title>
        <authorList>
            <person name="Zhou Z."/>
            <person name="Liu Y."/>
            <person name="Xu W."/>
            <person name="Pan J."/>
            <person name="Luo Z.H."/>
            <person name="Li M."/>
        </authorList>
    </citation>
    <scope>NUCLEOTIDE SEQUENCE [LARGE SCALE GENOMIC DNA]</scope>
    <source>
        <strain evidence="14">HyVt-503</strain>
    </source>
</reference>
<dbReference type="PANTHER" id="PTHR10520:SF12">
    <property type="entry name" value="TRIFUNCTIONAL PURINE BIOSYNTHETIC PROTEIN ADENOSINE-3"/>
    <property type="match status" value="1"/>
</dbReference>
<dbReference type="PANTHER" id="PTHR10520">
    <property type="entry name" value="TRIFUNCTIONAL PURINE BIOSYNTHETIC PROTEIN ADENOSINE-3-RELATED"/>
    <property type="match status" value="1"/>
</dbReference>
<dbReference type="Gene3D" id="3.90.650.10">
    <property type="entry name" value="PurM-like C-terminal domain"/>
    <property type="match status" value="1"/>
</dbReference>
<dbReference type="HAMAP" id="MF_00741">
    <property type="entry name" value="AIRS"/>
    <property type="match status" value="1"/>
</dbReference>
<gene>
    <name evidence="14" type="ORF">ENJ63_01505</name>
</gene>
<dbReference type="InterPro" id="IPR036921">
    <property type="entry name" value="PurM-like_N_sf"/>
</dbReference>
<feature type="non-terminal residue" evidence="14">
    <location>
        <position position="293"/>
    </location>
</feature>
<evidence type="ECO:0000256" key="3">
    <source>
        <dbReference type="ARBA" id="ARBA00013047"/>
    </source>
</evidence>
<dbReference type="InterPro" id="IPR004733">
    <property type="entry name" value="PurM_cligase"/>
</dbReference>
<feature type="domain" description="PurM-like C-terminal" evidence="13">
    <location>
        <begin position="175"/>
        <end position="286"/>
    </location>
</feature>
<dbReference type="GO" id="GO:0005524">
    <property type="term" value="F:ATP binding"/>
    <property type="evidence" value="ECO:0007669"/>
    <property type="project" value="UniProtKB-KW"/>
</dbReference>
<dbReference type="InterPro" id="IPR016188">
    <property type="entry name" value="PurM-like_N"/>
</dbReference>
<evidence type="ECO:0000313" key="14">
    <source>
        <dbReference type="EMBL" id="HFC46538.1"/>
    </source>
</evidence>
<evidence type="ECO:0000259" key="12">
    <source>
        <dbReference type="Pfam" id="PF00586"/>
    </source>
</evidence>
<dbReference type="GO" id="GO:0004637">
    <property type="term" value="F:phosphoribosylamine-glycine ligase activity"/>
    <property type="evidence" value="ECO:0007669"/>
    <property type="project" value="TreeGrafter"/>
</dbReference>
<evidence type="ECO:0000256" key="1">
    <source>
        <dbReference type="ARBA" id="ARBA00004686"/>
    </source>
</evidence>
<protein>
    <recommendedName>
        <fullName evidence="4">Phosphoribosylformylglycinamidine cyclo-ligase</fullName>
        <ecNumber evidence="3">6.3.3.1</ecNumber>
    </recommendedName>
    <alternativeName>
        <fullName evidence="9">AIR synthase</fullName>
    </alternativeName>
    <alternativeName>
        <fullName evidence="10">AIRS</fullName>
    </alternativeName>
    <alternativeName>
        <fullName evidence="8">Phosphoribosyl-aminoimidazole synthetase</fullName>
    </alternativeName>
</protein>
<dbReference type="GO" id="GO:0005829">
    <property type="term" value="C:cytosol"/>
    <property type="evidence" value="ECO:0007669"/>
    <property type="project" value="TreeGrafter"/>
</dbReference>
<evidence type="ECO:0000256" key="2">
    <source>
        <dbReference type="ARBA" id="ARBA00010280"/>
    </source>
</evidence>
<evidence type="ECO:0000256" key="7">
    <source>
        <dbReference type="ARBA" id="ARBA00022840"/>
    </source>
</evidence>
<dbReference type="Gene3D" id="3.30.1330.10">
    <property type="entry name" value="PurM-like, N-terminal domain"/>
    <property type="match status" value="1"/>
</dbReference>
<dbReference type="InterPro" id="IPR036676">
    <property type="entry name" value="PurM-like_C_sf"/>
</dbReference>
<evidence type="ECO:0000256" key="5">
    <source>
        <dbReference type="ARBA" id="ARBA00022598"/>
    </source>
</evidence>
<dbReference type="EC" id="6.3.3.1" evidence="3"/>